<dbReference type="Proteomes" id="UP000279908">
    <property type="component" value="Unassembled WGS sequence"/>
</dbReference>
<reference evidence="4 5" key="1">
    <citation type="submission" date="2018-12" db="EMBL/GenBank/DDBJ databases">
        <authorList>
            <person name="Lunina O.N."/>
            <person name="Grouzdev D.S."/>
            <person name="Gorlenko V.M."/>
            <person name="Savvichev A.S."/>
        </authorList>
    </citation>
    <scope>NUCLEOTIDE SEQUENCE [LARGE SCALE GENOMIC DNA]</scope>
    <source>
        <strain evidence="4 5">BrKhr-17</strain>
    </source>
</reference>
<keyword evidence="1" id="KW-0472">Membrane</keyword>
<feature type="transmembrane region" description="Helical" evidence="1">
    <location>
        <begin position="202"/>
        <end position="225"/>
    </location>
</feature>
<reference evidence="3 7" key="3">
    <citation type="submission" date="2019-11" db="EMBL/GenBank/DDBJ databases">
        <title>Green- and brown-colored morphotypes of Chlorobia in the stratified aquatic ecosystems of Kandalaksha Gulf (White Sea): A model for study of the accessory genome evolution.</title>
        <authorList>
            <person name="Grouzdev D.S."/>
        </authorList>
    </citation>
    <scope>NUCLEOTIDE SEQUENCE [LARGE SCALE GENOMIC DNA]</scope>
    <source>
        <strain evidence="3 7">ZM</strain>
    </source>
</reference>
<dbReference type="Proteomes" id="UP000489351">
    <property type="component" value="Unassembled WGS sequence"/>
</dbReference>
<evidence type="ECO:0000313" key="4">
    <source>
        <dbReference type="EMBL" id="RTY40119.1"/>
    </source>
</evidence>
<evidence type="ECO:0000256" key="1">
    <source>
        <dbReference type="SAM" id="Phobius"/>
    </source>
</evidence>
<reference evidence="2 6" key="2">
    <citation type="submission" date="2019-07" db="EMBL/GenBank/DDBJ databases">
        <title>Draft genome Sequence of Chlorobium phaeovibrioides sp. strain PhvTcv-s14, from the Phylum Chlorobi.</title>
        <authorList>
            <person name="Babenko V."/>
            <person name="Boldyreva D."/>
            <person name="Kanygina A."/>
            <person name="Selezneva O."/>
            <person name="Akopiyan T."/>
            <person name="Lunina O."/>
        </authorList>
    </citation>
    <scope>NUCLEOTIDE SEQUENCE [LARGE SCALE GENOMIC DNA]</scope>
    <source>
        <strain evidence="2 6">GrTcv12</strain>
    </source>
</reference>
<dbReference type="EMBL" id="RXYK01000001">
    <property type="protein sequence ID" value="RTY40119.1"/>
    <property type="molecule type" value="Genomic_DNA"/>
</dbReference>
<evidence type="ECO:0000313" key="3">
    <source>
        <dbReference type="EMBL" id="MWV54862.1"/>
    </source>
</evidence>
<dbReference type="EMBL" id="WUBZ01000023">
    <property type="protein sequence ID" value="MWV54862.1"/>
    <property type="molecule type" value="Genomic_DNA"/>
</dbReference>
<dbReference type="Pfam" id="PF04298">
    <property type="entry name" value="Zn_peptidase_2"/>
    <property type="match status" value="1"/>
</dbReference>
<feature type="transmembrane region" description="Helical" evidence="1">
    <location>
        <begin position="6"/>
        <end position="24"/>
    </location>
</feature>
<dbReference type="Proteomes" id="UP000327458">
    <property type="component" value="Unassembled WGS sequence"/>
</dbReference>
<organism evidence="4 5">
    <name type="scientific">Chlorobium phaeovibrioides</name>
    <dbReference type="NCBI Taxonomy" id="1094"/>
    <lineage>
        <taxon>Bacteria</taxon>
        <taxon>Pseudomonadati</taxon>
        <taxon>Chlorobiota</taxon>
        <taxon>Chlorobiia</taxon>
        <taxon>Chlorobiales</taxon>
        <taxon>Chlorobiaceae</taxon>
        <taxon>Chlorobium/Pelodictyon group</taxon>
        <taxon>Chlorobium</taxon>
    </lineage>
</organism>
<feature type="transmembrane region" description="Helical" evidence="1">
    <location>
        <begin position="122"/>
        <end position="146"/>
    </location>
</feature>
<evidence type="ECO:0000313" key="2">
    <source>
        <dbReference type="EMBL" id="KAA6233378.1"/>
    </source>
</evidence>
<dbReference type="OMA" id="WAARTYV"/>
<dbReference type="RefSeq" id="WP_011890281.1">
    <property type="nucleotide sequence ID" value="NZ_CP041698.1"/>
</dbReference>
<keyword evidence="1" id="KW-1133">Transmembrane helix</keyword>
<sequence length="232" mass="25022">MFYFDPLYFVFALPPMLLGLWAQFRVKSAFKKYSQIRTQSGINGAEAARRILDRGGISSSQVKVEATRGMLSDHYDPRHKALRLSEDVYSLSSIASVGVAAHEAGHALQDKTGYAPLQIRSIMVPAVSIGSNVGPILFMAGMFLAGTLGTTLAWAGIALFGSTALFALVTLPVEFDASRRAKELLVSQGIVSRAEMQGVNAVLDAAALTYVAAAAQAIMQLVYFLSIMNRRD</sequence>
<dbReference type="InterPro" id="IPR007395">
    <property type="entry name" value="Zn_peptidase_2"/>
</dbReference>
<dbReference type="PANTHER" id="PTHR36434">
    <property type="entry name" value="MEMBRANE PROTEASE YUGP-RELATED"/>
    <property type="match status" value="1"/>
</dbReference>
<dbReference type="AlphaFoldDB" id="A0A3S0L7B4"/>
<keyword evidence="1" id="KW-0812">Transmembrane</keyword>
<protein>
    <submittedName>
        <fullName evidence="4">Zinc metallopeptidase</fullName>
    </submittedName>
</protein>
<name>A0A3S0L7B4_CHLPH</name>
<gene>
    <name evidence="4" type="ORF">EKD02_00060</name>
    <name evidence="2" type="ORF">FP507_06290</name>
    <name evidence="3" type="ORF">GJ685_07255</name>
</gene>
<proteinExistence type="predicted"/>
<evidence type="ECO:0000313" key="7">
    <source>
        <dbReference type="Proteomes" id="UP000489351"/>
    </source>
</evidence>
<dbReference type="PANTHER" id="PTHR36434:SF1">
    <property type="entry name" value="MEMBRANE PROTEASE YUGP-RELATED"/>
    <property type="match status" value="1"/>
</dbReference>
<comment type="caution">
    <text evidence="4">The sequence shown here is derived from an EMBL/GenBank/DDBJ whole genome shotgun (WGS) entry which is preliminary data.</text>
</comment>
<evidence type="ECO:0000313" key="6">
    <source>
        <dbReference type="Proteomes" id="UP000327458"/>
    </source>
</evidence>
<feature type="transmembrane region" description="Helical" evidence="1">
    <location>
        <begin position="152"/>
        <end position="173"/>
    </location>
</feature>
<accession>A0A3S0L7B4</accession>
<dbReference type="EMBL" id="VMRG01000001">
    <property type="protein sequence ID" value="KAA6233378.1"/>
    <property type="molecule type" value="Genomic_DNA"/>
</dbReference>
<evidence type="ECO:0000313" key="5">
    <source>
        <dbReference type="Proteomes" id="UP000279908"/>
    </source>
</evidence>
<keyword evidence="7" id="KW-1185">Reference proteome</keyword>